<sequence length="195" mass="20365">MRVRERLIAATASLMRCHGVAGTGIAGIVDTSGITRRSIYVNFPGGKAELVAAATRSAGDELAAILRDNMSEPDPVAAFAKIWAEHLIETNFEGGCAIVAAATSRDEAPEAADAAAEVFEDWVQLIASRLAEAGIKPQVAQSLSTTIVAAMEGAVVMARAAQSTTPLDLVSQHISELVAAHLPAPRRAPRKRSAV</sequence>
<dbReference type="PANTHER" id="PTHR47506">
    <property type="entry name" value="TRANSCRIPTIONAL REGULATORY PROTEIN"/>
    <property type="match status" value="1"/>
</dbReference>
<evidence type="ECO:0000256" key="1">
    <source>
        <dbReference type="ARBA" id="ARBA00023015"/>
    </source>
</evidence>
<dbReference type="Proteomes" id="UP000032221">
    <property type="component" value="Unassembled WGS sequence"/>
</dbReference>
<reference evidence="6 7" key="1">
    <citation type="submission" date="2015-01" db="EMBL/GenBank/DDBJ databases">
        <title>Genome sequence of Mycobacterium llatzerense and Mycobacterium immunogenum recovered from brain abscess.</title>
        <authorList>
            <person name="Greninger A.L."/>
            <person name="Langelier C."/>
            <person name="Cunningham G."/>
            <person name="Chiu C.Y."/>
            <person name="Miller S."/>
        </authorList>
    </citation>
    <scope>NUCLEOTIDE SEQUENCE [LARGE SCALE GENOMIC DNA]</scope>
    <source>
        <strain evidence="6 7">CLUC14</strain>
    </source>
</reference>
<dbReference type="SUPFAM" id="SSF46689">
    <property type="entry name" value="Homeodomain-like"/>
    <property type="match status" value="1"/>
</dbReference>
<dbReference type="Pfam" id="PF21993">
    <property type="entry name" value="TetR_C_13_2"/>
    <property type="match status" value="1"/>
</dbReference>
<dbReference type="InterPro" id="IPR036271">
    <property type="entry name" value="Tet_transcr_reg_TetR-rel_C_sf"/>
</dbReference>
<feature type="domain" description="HTH tetR-type" evidence="5">
    <location>
        <begin position="1"/>
        <end position="61"/>
    </location>
</feature>
<keyword evidence="3" id="KW-0804">Transcription</keyword>
<organism evidence="6 7">
    <name type="scientific">Mycolicibacterium llatzerense</name>
    <dbReference type="NCBI Taxonomy" id="280871"/>
    <lineage>
        <taxon>Bacteria</taxon>
        <taxon>Bacillati</taxon>
        <taxon>Actinomycetota</taxon>
        <taxon>Actinomycetes</taxon>
        <taxon>Mycobacteriales</taxon>
        <taxon>Mycobacteriaceae</taxon>
        <taxon>Mycolicibacterium</taxon>
    </lineage>
</organism>
<dbReference type="Pfam" id="PF00440">
    <property type="entry name" value="TetR_N"/>
    <property type="match status" value="1"/>
</dbReference>
<dbReference type="AlphaFoldDB" id="A0A0D1L9E5"/>
<evidence type="ECO:0000259" key="5">
    <source>
        <dbReference type="PROSITE" id="PS50977"/>
    </source>
</evidence>
<evidence type="ECO:0000256" key="2">
    <source>
        <dbReference type="ARBA" id="ARBA00023125"/>
    </source>
</evidence>
<dbReference type="PROSITE" id="PS50977">
    <property type="entry name" value="HTH_TETR_2"/>
    <property type="match status" value="1"/>
</dbReference>
<proteinExistence type="predicted"/>
<evidence type="ECO:0000256" key="4">
    <source>
        <dbReference type="PROSITE-ProRule" id="PRU00335"/>
    </source>
</evidence>
<evidence type="ECO:0000313" key="6">
    <source>
        <dbReference type="EMBL" id="KIU17475.1"/>
    </source>
</evidence>
<dbReference type="STRING" id="280871.TL10_07495"/>
<keyword evidence="1" id="KW-0805">Transcription regulation</keyword>
<dbReference type="InterPro" id="IPR009057">
    <property type="entry name" value="Homeodomain-like_sf"/>
</dbReference>
<dbReference type="EMBL" id="JXST01000008">
    <property type="protein sequence ID" value="KIU17475.1"/>
    <property type="molecule type" value="Genomic_DNA"/>
</dbReference>
<dbReference type="InterPro" id="IPR001647">
    <property type="entry name" value="HTH_TetR"/>
</dbReference>
<keyword evidence="2 4" id="KW-0238">DNA-binding</keyword>
<keyword evidence="7" id="KW-1185">Reference proteome</keyword>
<dbReference type="PANTHER" id="PTHR47506:SF3">
    <property type="entry name" value="HTH-TYPE TRANSCRIPTIONAL REGULATOR LMRA"/>
    <property type="match status" value="1"/>
</dbReference>
<dbReference type="RefSeq" id="WP_043400416.1">
    <property type="nucleotide sequence ID" value="NZ_JXST01000008.1"/>
</dbReference>
<dbReference type="GO" id="GO:0003677">
    <property type="term" value="F:DNA binding"/>
    <property type="evidence" value="ECO:0007669"/>
    <property type="project" value="UniProtKB-UniRule"/>
</dbReference>
<feature type="DNA-binding region" description="H-T-H motif" evidence="4">
    <location>
        <begin position="24"/>
        <end position="43"/>
    </location>
</feature>
<evidence type="ECO:0000256" key="3">
    <source>
        <dbReference type="ARBA" id="ARBA00023163"/>
    </source>
</evidence>
<comment type="caution">
    <text evidence="6">The sequence shown here is derived from an EMBL/GenBank/DDBJ whole genome shotgun (WGS) entry which is preliminary data.</text>
</comment>
<gene>
    <name evidence="6" type="ORF">TL10_07495</name>
</gene>
<name>A0A0D1L9E5_9MYCO</name>
<dbReference type="Gene3D" id="1.10.357.10">
    <property type="entry name" value="Tetracycline Repressor, domain 2"/>
    <property type="match status" value="1"/>
</dbReference>
<accession>A0A0D1L9E5</accession>
<dbReference type="SUPFAM" id="SSF48498">
    <property type="entry name" value="Tetracyclin repressor-like, C-terminal domain"/>
    <property type="match status" value="1"/>
</dbReference>
<dbReference type="PATRIC" id="fig|280871.6.peg.1551"/>
<dbReference type="InterPro" id="IPR054156">
    <property type="entry name" value="YxaF_TetR_C"/>
</dbReference>
<evidence type="ECO:0000313" key="7">
    <source>
        <dbReference type="Proteomes" id="UP000032221"/>
    </source>
</evidence>
<protein>
    <submittedName>
        <fullName evidence="6">TetR family transcriptional regulator</fullName>
    </submittedName>
</protein>